<name>I1QK61_ORYGL</name>
<organism evidence="2 3">
    <name type="scientific">Oryza glaberrima</name>
    <name type="common">African rice</name>
    <dbReference type="NCBI Taxonomy" id="4538"/>
    <lineage>
        <taxon>Eukaryota</taxon>
        <taxon>Viridiplantae</taxon>
        <taxon>Streptophyta</taxon>
        <taxon>Embryophyta</taxon>
        <taxon>Tracheophyta</taxon>
        <taxon>Spermatophyta</taxon>
        <taxon>Magnoliopsida</taxon>
        <taxon>Liliopsida</taxon>
        <taxon>Poales</taxon>
        <taxon>Poaceae</taxon>
        <taxon>BOP clade</taxon>
        <taxon>Oryzoideae</taxon>
        <taxon>Oryzeae</taxon>
        <taxon>Oryzinae</taxon>
        <taxon>Oryza</taxon>
    </lineage>
</organism>
<proteinExistence type="predicted"/>
<dbReference type="Gramene" id="ORGLA08G0181200.1">
    <property type="protein sequence ID" value="ORGLA08G0181200.1"/>
    <property type="gene ID" value="ORGLA08G0181200"/>
</dbReference>
<dbReference type="HOGENOM" id="CLU_2112718_0_0_1"/>
<dbReference type="EnsemblPlants" id="ORGLA08G0181200.1">
    <property type="protein sequence ID" value="ORGLA08G0181200.1"/>
    <property type="gene ID" value="ORGLA08G0181200"/>
</dbReference>
<protein>
    <submittedName>
        <fullName evidence="2">Uncharacterized protein</fullName>
    </submittedName>
</protein>
<evidence type="ECO:0000313" key="2">
    <source>
        <dbReference type="EnsemblPlants" id="ORGLA08G0181200.1"/>
    </source>
</evidence>
<keyword evidence="3" id="KW-1185">Reference proteome</keyword>
<sequence>MVYMVYEVERFGRIVSKSCKDLWRSSTQDITYHAGSGGGRRRSAAAASGGQEVRRVSVPAAEMRRRLRARALLPGLPPTPLRLRAQGLRRQQRREAAPGSLATTVLLPSALCSLN</sequence>
<feature type="region of interest" description="Disordered" evidence="1">
    <location>
        <begin position="31"/>
        <end position="51"/>
    </location>
</feature>
<dbReference type="Proteomes" id="UP000007306">
    <property type="component" value="Chromosome 8"/>
</dbReference>
<dbReference type="AlphaFoldDB" id="I1QK61"/>
<evidence type="ECO:0000313" key="3">
    <source>
        <dbReference type="Proteomes" id="UP000007306"/>
    </source>
</evidence>
<accession>I1QK61</accession>
<evidence type="ECO:0000256" key="1">
    <source>
        <dbReference type="SAM" id="MobiDB-lite"/>
    </source>
</evidence>
<reference evidence="2" key="1">
    <citation type="submission" date="2015-06" db="UniProtKB">
        <authorList>
            <consortium name="EnsemblPlants"/>
        </authorList>
    </citation>
    <scope>IDENTIFICATION</scope>
</reference>
<reference evidence="2 3" key="2">
    <citation type="submission" date="2018-04" db="EMBL/GenBank/DDBJ databases">
        <title>OglaRS2 (Oryza glaberrima Reference Sequence Version 2).</title>
        <authorList>
            <person name="Zhang J."/>
            <person name="Kudrna D."/>
            <person name="Lee S."/>
            <person name="Talag J."/>
            <person name="Rajasekar S."/>
            <person name="Wing R.A."/>
        </authorList>
    </citation>
    <scope>NUCLEOTIDE SEQUENCE [LARGE SCALE GENOMIC DNA]</scope>
    <source>
        <strain evidence="2 3">cv. IRGC 96717</strain>
    </source>
</reference>